<sequence length="66" mass="7745">MHAFPSFPSKHAWYLSRKRRAFIAIEMKTYINGTLHEHERQVSYVNVMTNPRTIVGASDDRRNVVI</sequence>
<organism evidence="1 2">
    <name type="scientific">Helianthus annuus</name>
    <name type="common">Common sunflower</name>
    <dbReference type="NCBI Taxonomy" id="4232"/>
    <lineage>
        <taxon>Eukaryota</taxon>
        <taxon>Viridiplantae</taxon>
        <taxon>Streptophyta</taxon>
        <taxon>Embryophyta</taxon>
        <taxon>Tracheophyta</taxon>
        <taxon>Spermatophyta</taxon>
        <taxon>Magnoliopsida</taxon>
        <taxon>eudicotyledons</taxon>
        <taxon>Gunneridae</taxon>
        <taxon>Pentapetalae</taxon>
        <taxon>asterids</taxon>
        <taxon>campanulids</taxon>
        <taxon>Asterales</taxon>
        <taxon>Asteraceae</taxon>
        <taxon>Asteroideae</taxon>
        <taxon>Heliantheae alliance</taxon>
        <taxon>Heliantheae</taxon>
        <taxon>Helianthus</taxon>
    </lineage>
</organism>
<dbReference type="Gramene" id="mRNA:HanXRQr2_Chr17g0813911">
    <property type="protein sequence ID" value="mRNA:HanXRQr2_Chr17g0813911"/>
    <property type="gene ID" value="HanXRQr2_Chr17g0813911"/>
</dbReference>
<reference evidence="1" key="1">
    <citation type="journal article" date="2017" name="Nature">
        <title>The sunflower genome provides insights into oil metabolism, flowering and Asterid evolution.</title>
        <authorList>
            <person name="Badouin H."/>
            <person name="Gouzy J."/>
            <person name="Grassa C.J."/>
            <person name="Murat F."/>
            <person name="Staton S.E."/>
            <person name="Cottret L."/>
            <person name="Lelandais-Briere C."/>
            <person name="Owens G.L."/>
            <person name="Carrere S."/>
            <person name="Mayjonade B."/>
            <person name="Legrand L."/>
            <person name="Gill N."/>
            <person name="Kane N.C."/>
            <person name="Bowers J.E."/>
            <person name="Hubner S."/>
            <person name="Bellec A."/>
            <person name="Berard A."/>
            <person name="Berges H."/>
            <person name="Blanchet N."/>
            <person name="Boniface M.C."/>
            <person name="Brunel D."/>
            <person name="Catrice O."/>
            <person name="Chaidir N."/>
            <person name="Claudel C."/>
            <person name="Donnadieu C."/>
            <person name="Faraut T."/>
            <person name="Fievet G."/>
            <person name="Helmstetter N."/>
            <person name="King M."/>
            <person name="Knapp S.J."/>
            <person name="Lai Z."/>
            <person name="Le Paslier M.C."/>
            <person name="Lippi Y."/>
            <person name="Lorenzon L."/>
            <person name="Mandel J.R."/>
            <person name="Marage G."/>
            <person name="Marchand G."/>
            <person name="Marquand E."/>
            <person name="Bret-Mestries E."/>
            <person name="Morien E."/>
            <person name="Nambeesan S."/>
            <person name="Nguyen T."/>
            <person name="Pegot-Espagnet P."/>
            <person name="Pouilly N."/>
            <person name="Raftis F."/>
            <person name="Sallet E."/>
            <person name="Schiex T."/>
            <person name="Thomas J."/>
            <person name="Vandecasteele C."/>
            <person name="Vares D."/>
            <person name="Vear F."/>
            <person name="Vautrin S."/>
            <person name="Crespi M."/>
            <person name="Mangin B."/>
            <person name="Burke J.M."/>
            <person name="Salse J."/>
            <person name="Munos S."/>
            <person name="Vincourt P."/>
            <person name="Rieseberg L.H."/>
            <person name="Langlade N.B."/>
        </authorList>
    </citation>
    <scope>NUCLEOTIDE SEQUENCE</scope>
    <source>
        <tissue evidence="1">Leaves</tissue>
    </source>
</reference>
<evidence type="ECO:0000313" key="1">
    <source>
        <dbReference type="EMBL" id="KAF5756375.1"/>
    </source>
</evidence>
<reference evidence="1" key="2">
    <citation type="submission" date="2020-06" db="EMBL/GenBank/DDBJ databases">
        <title>Helianthus annuus Genome sequencing and assembly Release 2.</title>
        <authorList>
            <person name="Gouzy J."/>
            <person name="Langlade N."/>
            <person name="Munos S."/>
        </authorList>
    </citation>
    <scope>NUCLEOTIDE SEQUENCE</scope>
    <source>
        <tissue evidence="1">Leaves</tissue>
    </source>
</reference>
<keyword evidence="2" id="KW-1185">Reference proteome</keyword>
<proteinExistence type="predicted"/>
<evidence type="ECO:0000313" key="2">
    <source>
        <dbReference type="Proteomes" id="UP000215914"/>
    </source>
</evidence>
<dbReference type="EMBL" id="MNCJ02000332">
    <property type="protein sequence ID" value="KAF5756375.1"/>
    <property type="molecule type" value="Genomic_DNA"/>
</dbReference>
<accession>A0A9K3DJ66</accession>
<comment type="caution">
    <text evidence="1">The sequence shown here is derived from an EMBL/GenBank/DDBJ whole genome shotgun (WGS) entry which is preliminary data.</text>
</comment>
<gene>
    <name evidence="1" type="ORF">HanXRQr2_Chr17g0813911</name>
</gene>
<protein>
    <submittedName>
        <fullName evidence="1">Uncharacterized protein</fullName>
    </submittedName>
</protein>
<dbReference type="AlphaFoldDB" id="A0A9K3DJ66"/>
<name>A0A9K3DJ66_HELAN</name>
<dbReference type="Proteomes" id="UP000215914">
    <property type="component" value="Unassembled WGS sequence"/>
</dbReference>